<dbReference type="AlphaFoldDB" id="A0A369K9A9"/>
<dbReference type="Proteomes" id="UP000076154">
    <property type="component" value="Unassembled WGS sequence"/>
</dbReference>
<reference evidence="1" key="1">
    <citation type="submission" date="2018-04" db="EMBL/GenBank/DDBJ databases">
        <title>Whole genome sequencing of Hypsizygus marmoreus.</title>
        <authorList>
            <person name="Choi I.-G."/>
            <person name="Min B."/>
            <person name="Kim J.-G."/>
            <person name="Kim S."/>
            <person name="Oh Y.-L."/>
            <person name="Kong W.-S."/>
            <person name="Park H."/>
            <person name="Jeong J."/>
            <person name="Song E.-S."/>
        </authorList>
    </citation>
    <scope>NUCLEOTIDE SEQUENCE [LARGE SCALE GENOMIC DNA]</scope>
    <source>
        <strain evidence="1">51987-8</strain>
    </source>
</reference>
<name>A0A369K9A9_HYPMA</name>
<sequence>MATTGLNHLQAFFNGYPGINGYPGFTYNPSNPATSEFNRMARLLQWSQYERNENKDYFKDALVKEFNTIYGTDENSLESWQTLCRVLSITPIPETLKVCREVSISYTSSSHKAH</sequence>
<dbReference type="OrthoDB" id="6105938at2759"/>
<keyword evidence="2" id="KW-1185">Reference proteome</keyword>
<comment type="caution">
    <text evidence="1">The sequence shown here is derived from an EMBL/GenBank/DDBJ whole genome shotgun (WGS) entry which is preliminary data.</text>
</comment>
<evidence type="ECO:0000313" key="2">
    <source>
        <dbReference type="Proteomes" id="UP000076154"/>
    </source>
</evidence>
<dbReference type="STRING" id="39966.A0A369K9A9"/>
<dbReference type="PANTHER" id="PTHR38846:SF1">
    <property type="entry name" value="C3H1-TYPE DOMAIN-CONTAINING PROTEIN"/>
    <property type="match status" value="1"/>
</dbReference>
<protein>
    <submittedName>
        <fullName evidence="1">Uncharacterized protein</fullName>
    </submittedName>
</protein>
<evidence type="ECO:0000313" key="1">
    <source>
        <dbReference type="EMBL" id="RDB27496.1"/>
    </source>
</evidence>
<accession>A0A369K9A9</accession>
<dbReference type="EMBL" id="LUEZ02000015">
    <property type="protein sequence ID" value="RDB27496.1"/>
    <property type="molecule type" value="Genomic_DNA"/>
</dbReference>
<organism evidence="1 2">
    <name type="scientific">Hypsizygus marmoreus</name>
    <name type="common">White beech mushroom</name>
    <name type="synonym">Agaricus marmoreus</name>
    <dbReference type="NCBI Taxonomy" id="39966"/>
    <lineage>
        <taxon>Eukaryota</taxon>
        <taxon>Fungi</taxon>
        <taxon>Dikarya</taxon>
        <taxon>Basidiomycota</taxon>
        <taxon>Agaricomycotina</taxon>
        <taxon>Agaricomycetes</taxon>
        <taxon>Agaricomycetidae</taxon>
        <taxon>Agaricales</taxon>
        <taxon>Tricholomatineae</taxon>
        <taxon>Lyophyllaceae</taxon>
        <taxon>Hypsizygus</taxon>
    </lineage>
</organism>
<dbReference type="PANTHER" id="PTHR38846">
    <property type="entry name" value="C3H1-TYPE DOMAIN-CONTAINING PROTEIN"/>
    <property type="match status" value="1"/>
</dbReference>
<proteinExistence type="predicted"/>
<gene>
    <name evidence="1" type="ORF">Hypma_003779</name>
</gene>
<dbReference type="InParanoid" id="A0A369K9A9"/>